<sequence length="162" mass="17733">MFDPVRICEILNEEGVRYVVVGGIATVMHGSTLSTQDIDLVPDRSDNNLAALARALQRLNVRIRTEDESLAVKIDEQFLRNSTFMLNLVSDCGDIDIAFQPSGPLEGYEGWKSGAIELSIGTDVSVWVAALGDVVASKRAANRPKDQAALPYLESLRDQLEN</sequence>
<dbReference type="Gene3D" id="3.30.460.40">
    <property type="match status" value="1"/>
</dbReference>
<evidence type="ECO:0000313" key="3">
    <source>
        <dbReference type="EMBL" id="CAB4581794.1"/>
    </source>
</evidence>
<dbReference type="AlphaFoldDB" id="A0A6J6DFP2"/>
<dbReference type="EMBL" id="CAEZVV010000148">
    <property type="protein sequence ID" value="CAB4656859.1"/>
    <property type="molecule type" value="Genomic_DNA"/>
</dbReference>
<evidence type="ECO:0000313" key="4">
    <source>
        <dbReference type="EMBL" id="CAB4656859.1"/>
    </source>
</evidence>
<gene>
    <name evidence="3" type="ORF">UFOPK1603_01839</name>
    <name evidence="2" type="ORF">UFOPK1711_00036</name>
    <name evidence="4" type="ORF">UFOPK2143_01594</name>
</gene>
<protein>
    <submittedName>
        <fullName evidence="2">Unannotated protein</fullName>
    </submittedName>
</protein>
<dbReference type="Pfam" id="PF19502">
    <property type="entry name" value="DUF6036"/>
    <property type="match status" value="1"/>
</dbReference>
<accession>A0A6J6DFP2</accession>
<dbReference type="EMBL" id="CAEZTR010000001">
    <property type="protein sequence ID" value="CAB4562887.1"/>
    <property type="molecule type" value="Genomic_DNA"/>
</dbReference>
<feature type="domain" description="DUF6036" evidence="1">
    <location>
        <begin position="13"/>
        <end position="148"/>
    </location>
</feature>
<dbReference type="SUPFAM" id="SSF81301">
    <property type="entry name" value="Nucleotidyltransferase"/>
    <property type="match status" value="1"/>
</dbReference>
<dbReference type="InterPro" id="IPR045792">
    <property type="entry name" value="DUF6036"/>
</dbReference>
<dbReference type="EMBL" id="CAEZTG010000248">
    <property type="protein sequence ID" value="CAB4581794.1"/>
    <property type="molecule type" value="Genomic_DNA"/>
</dbReference>
<organism evidence="2">
    <name type="scientific">freshwater metagenome</name>
    <dbReference type="NCBI Taxonomy" id="449393"/>
    <lineage>
        <taxon>unclassified sequences</taxon>
        <taxon>metagenomes</taxon>
        <taxon>ecological metagenomes</taxon>
    </lineage>
</organism>
<evidence type="ECO:0000313" key="2">
    <source>
        <dbReference type="EMBL" id="CAB4562887.1"/>
    </source>
</evidence>
<dbReference type="InterPro" id="IPR043519">
    <property type="entry name" value="NT_sf"/>
</dbReference>
<name>A0A6J6DFP2_9ZZZZ</name>
<evidence type="ECO:0000259" key="1">
    <source>
        <dbReference type="Pfam" id="PF19502"/>
    </source>
</evidence>
<reference evidence="2" key="1">
    <citation type="submission" date="2020-05" db="EMBL/GenBank/DDBJ databases">
        <authorList>
            <person name="Chiriac C."/>
            <person name="Salcher M."/>
            <person name="Ghai R."/>
            <person name="Kavagutti S V."/>
        </authorList>
    </citation>
    <scope>NUCLEOTIDE SEQUENCE</scope>
</reference>
<proteinExistence type="predicted"/>